<dbReference type="EMBL" id="JAAMOW010000001">
    <property type="protein sequence ID" value="NGY03748.1"/>
    <property type="molecule type" value="Genomic_DNA"/>
</dbReference>
<name>A0A6M2BMT9_9GAMM</name>
<dbReference type="Gene3D" id="3.30.70.2590">
    <property type="match status" value="1"/>
</dbReference>
<gene>
    <name evidence="1" type="ORF">G7Y85_03150</name>
</gene>
<dbReference type="InterPro" id="IPR022798">
    <property type="entry name" value="BcsD_bac"/>
</dbReference>
<dbReference type="Pfam" id="PF03500">
    <property type="entry name" value="Cellsynth_D"/>
    <property type="match status" value="1"/>
</dbReference>
<dbReference type="Proteomes" id="UP000472676">
    <property type="component" value="Unassembled WGS sequence"/>
</dbReference>
<dbReference type="AlphaFoldDB" id="A0A6M2BMT9"/>
<sequence>MDERTLTYLQQLPRSTAAVAMLRALGGELAGQVPAPQLRALLYRTGRALAREHSASSIKTLAEFEGFAGRMLASLDLGWMQIEEVSGAVDFLHGAAPLTAWFGTAAAEWSAGLLEGLYAEWMMQLGADERLDVREIEDRALPEGVVRLRFAHESAFGV</sequence>
<dbReference type="GO" id="GO:0030244">
    <property type="term" value="P:cellulose biosynthetic process"/>
    <property type="evidence" value="ECO:0007669"/>
    <property type="project" value="InterPro"/>
</dbReference>
<dbReference type="InterPro" id="IPR038470">
    <property type="entry name" value="Cellsynth_D_sf"/>
</dbReference>
<keyword evidence="2" id="KW-1185">Reference proteome</keyword>
<reference evidence="1 2" key="1">
    <citation type="journal article" date="2014" name="Int. J. Syst. Evol. Microbiol.">
        <title>Solimonas terrae sp. nov., isolated from soil.</title>
        <authorList>
            <person name="Kim S.J."/>
            <person name="Moon J.Y."/>
            <person name="Weon H.Y."/>
            <person name="Ahn J.H."/>
            <person name="Chen W.M."/>
            <person name="Kwon S.W."/>
        </authorList>
    </citation>
    <scope>NUCLEOTIDE SEQUENCE [LARGE SCALE GENOMIC DNA]</scope>
    <source>
        <strain evidence="1 2">KIS83-12</strain>
    </source>
</reference>
<evidence type="ECO:0000313" key="2">
    <source>
        <dbReference type="Proteomes" id="UP000472676"/>
    </source>
</evidence>
<protein>
    <submittedName>
        <fullName evidence="1">Cellulose synthase</fullName>
    </submittedName>
</protein>
<accession>A0A6M2BMT9</accession>
<organism evidence="1 2">
    <name type="scientific">Solimonas terrae</name>
    <dbReference type="NCBI Taxonomy" id="1396819"/>
    <lineage>
        <taxon>Bacteria</taxon>
        <taxon>Pseudomonadati</taxon>
        <taxon>Pseudomonadota</taxon>
        <taxon>Gammaproteobacteria</taxon>
        <taxon>Nevskiales</taxon>
        <taxon>Nevskiaceae</taxon>
        <taxon>Solimonas</taxon>
    </lineage>
</organism>
<evidence type="ECO:0000313" key="1">
    <source>
        <dbReference type="EMBL" id="NGY03748.1"/>
    </source>
</evidence>
<dbReference type="RefSeq" id="WP_166251503.1">
    <property type="nucleotide sequence ID" value="NZ_JAAMOW010000001.1"/>
</dbReference>
<proteinExistence type="predicted"/>
<comment type="caution">
    <text evidence="1">The sequence shown here is derived from an EMBL/GenBank/DDBJ whole genome shotgun (WGS) entry which is preliminary data.</text>
</comment>